<evidence type="ECO:0000256" key="1">
    <source>
        <dbReference type="ARBA" id="ARBA00022729"/>
    </source>
</evidence>
<protein>
    <submittedName>
        <fullName evidence="5">Uncharacterized protein</fullName>
    </submittedName>
</protein>
<dbReference type="GO" id="GO:0005615">
    <property type="term" value="C:extracellular space"/>
    <property type="evidence" value="ECO:0007669"/>
    <property type="project" value="TreeGrafter"/>
</dbReference>
<dbReference type="Proteomes" id="UP000749559">
    <property type="component" value="Unassembled WGS sequence"/>
</dbReference>
<dbReference type="PROSITE" id="PS51465">
    <property type="entry name" value="KAZAL_2"/>
    <property type="match status" value="3"/>
</dbReference>
<evidence type="ECO:0000256" key="2">
    <source>
        <dbReference type="ARBA" id="ARBA00022737"/>
    </source>
</evidence>
<dbReference type="InterPro" id="IPR017878">
    <property type="entry name" value="TB_dom"/>
</dbReference>
<gene>
    <name evidence="5" type="ORF">OFUS_LOCUS20682</name>
</gene>
<name>A0A8J1U066_OWEFU</name>
<dbReference type="PROSITE" id="PS51364">
    <property type="entry name" value="TB"/>
    <property type="match status" value="1"/>
</dbReference>
<keyword evidence="1" id="KW-0732">Signal</keyword>
<dbReference type="Gene3D" id="3.90.290.10">
    <property type="entry name" value="TGF-beta binding (TB) domain"/>
    <property type="match status" value="1"/>
</dbReference>
<dbReference type="OrthoDB" id="6614329at2759"/>
<dbReference type="InterPro" id="IPR002350">
    <property type="entry name" value="Kazal_dom"/>
</dbReference>
<evidence type="ECO:0000256" key="4">
    <source>
        <dbReference type="ARBA" id="ARBA00023180"/>
    </source>
</evidence>
<dbReference type="InterPro" id="IPR036058">
    <property type="entry name" value="Kazal_dom_sf"/>
</dbReference>
<proteinExistence type="predicted"/>
<evidence type="ECO:0000313" key="6">
    <source>
        <dbReference type="Proteomes" id="UP000749559"/>
    </source>
</evidence>
<dbReference type="PANTHER" id="PTHR13866">
    <property type="entry name" value="SPARC OSTEONECTIN"/>
    <property type="match status" value="1"/>
</dbReference>
<comment type="caution">
    <text evidence="5">The sequence shown here is derived from an EMBL/GenBank/DDBJ whole genome shotgun (WGS) entry which is preliminary data.</text>
</comment>
<dbReference type="GO" id="GO:0050840">
    <property type="term" value="F:extracellular matrix binding"/>
    <property type="evidence" value="ECO:0007669"/>
    <property type="project" value="TreeGrafter"/>
</dbReference>
<keyword evidence="6" id="KW-1185">Reference proteome</keyword>
<evidence type="ECO:0000313" key="5">
    <source>
        <dbReference type="EMBL" id="CAH1796251.1"/>
    </source>
</evidence>
<dbReference type="Gene3D" id="3.30.60.30">
    <property type="match status" value="3"/>
</dbReference>
<dbReference type="InterPro" id="IPR036773">
    <property type="entry name" value="TB_dom_sf"/>
</dbReference>
<dbReference type="EMBL" id="CAIIXF020000010">
    <property type="protein sequence ID" value="CAH1796251.1"/>
    <property type="molecule type" value="Genomic_DNA"/>
</dbReference>
<reference evidence="5" key="1">
    <citation type="submission" date="2022-03" db="EMBL/GenBank/DDBJ databases">
        <authorList>
            <person name="Martin C."/>
        </authorList>
    </citation>
    <scope>NUCLEOTIDE SEQUENCE</scope>
</reference>
<dbReference type="InterPro" id="IPR003645">
    <property type="entry name" value="Fol_N"/>
</dbReference>
<keyword evidence="4" id="KW-0325">Glycoprotein</keyword>
<accession>A0A8J1U066</accession>
<dbReference type="SUPFAM" id="SSF57581">
    <property type="entry name" value="TB module/8-cys domain"/>
    <property type="match status" value="1"/>
</dbReference>
<dbReference type="GO" id="GO:0005509">
    <property type="term" value="F:calcium ion binding"/>
    <property type="evidence" value="ECO:0007669"/>
    <property type="project" value="TreeGrafter"/>
</dbReference>
<organism evidence="5 6">
    <name type="scientific">Owenia fusiformis</name>
    <name type="common">Polychaete worm</name>
    <dbReference type="NCBI Taxonomy" id="6347"/>
    <lineage>
        <taxon>Eukaryota</taxon>
        <taxon>Metazoa</taxon>
        <taxon>Spiralia</taxon>
        <taxon>Lophotrochozoa</taxon>
        <taxon>Annelida</taxon>
        <taxon>Polychaeta</taxon>
        <taxon>Sedentaria</taxon>
        <taxon>Canalipalpata</taxon>
        <taxon>Sabellida</taxon>
        <taxon>Oweniida</taxon>
        <taxon>Oweniidae</taxon>
        <taxon>Owenia</taxon>
    </lineage>
</organism>
<dbReference type="Pfam" id="PF07648">
    <property type="entry name" value="Kazal_2"/>
    <property type="match status" value="3"/>
</dbReference>
<dbReference type="GO" id="GO:0005518">
    <property type="term" value="F:collagen binding"/>
    <property type="evidence" value="ECO:0007669"/>
    <property type="project" value="TreeGrafter"/>
</dbReference>
<keyword evidence="3" id="KW-1015">Disulfide bond</keyword>
<dbReference type="SMART" id="SM00274">
    <property type="entry name" value="FOLN"/>
    <property type="match status" value="3"/>
</dbReference>
<evidence type="ECO:0000256" key="3">
    <source>
        <dbReference type="ARBA" id="ARBA00023157"/>
    </source>
</evidence>
<dbReference type="Pfam" id="PF21333">
    <property type="entry name" value="FST_N"/>
    <property type="match status" value="1"/>
</dbReference>
<dbReference type="CDD" id="cd00104">
    <property type="entry name" value="KAZAL_FS"/>
    <property type="match status" value="3"/>
</dbReference>
<dbReference type="SUPFAM" id="SSF100895">
    <property type="entry name" value="Kazal-type serine protease inhibitors"/>
    <property type="match status" value="3"/>
</dbReference>
<dbReference type="AlphaFoldDB" id="A0A8J1U066"/>
<dbReference type="PANTHER" id="PTHR13866:SF29">
    <property type="entry name" value="FOLLISTATIN"/>
    <property type="match status" value="1"/>
</dbReference>
<sequence length="391" mass="43777">MSSANFVVYLMAFICQILMLHIRDVSAGSCWLAVGSNGRCQNLLMTDTTRENCCVGNRGTAWVEEDASSSDLFRWRALTGGAPNCQRCHNSCSTMQCSVGKKCKERNGIPKCVCAPDCHNLRDRHRGPVCGSDNRTYKNQCTMLKHNCRHNNHVEVAYPGECQTSCDTVQCTHNRHCILDQNHIAHCVECSNCPRIRHNSPSRMLLCGSDGNTYNSQCHIRRATCLNQGNIQTAYKGRCQDSPTCDNIQCTSGKSCLMNPTTQRPQCVTCIASMYCGHSQQEIPLCGVDNKTYNNWCALRRASCESGVIIEAKHPGRCEVGLDKRKKYVQTVPHPAIYIMLTILEMEMFLAVLKVLLQNFRESALDLSKFAFRKCFCSPFAKNQSQVKVSN</sequence>
<keyword evidence="2" id="KW-0677">Repeat</keyword>
<dbReference type="SMART" id="SM00280">
    <property type="entry name" value="KAZAL"/>
    <property type="match status" value="3"/>
</dbReference>